<keyword evidence="2" id="KW-1185">Reference proteome</keyword>
<dbReference type="Proteomes" id="UP001162992">
    <property type="component" value="Chromosome 16"/>
</dbReference>
<gene>
    <name evidence="1" type="ORF">O6H91_16G015200</name>
</gene>
<sequence>MTEFLRSVNEDARIEIDRVLESWNERPVPPIYEHLYRIMLTRWCQNAGALNCLYMGFVLSGFGTYFTRSIFWTCWGIIVSEAFLRYTFRPFINWLTIEASRARARKEKRDLEGAGGQEQDKLEFLELHDSLKPTIGLPVLRFLSFNFLVIPLHALQYMLIFLFIQLLSQPAYFGHVIRSDQRKQGSLCYARATESLYTVAAMFIFLEILPNGHFDGLVLFLLLALLLCNCYLLGIWHMTFLGISIDP</sequence>
<name>A0ACC2BB41_DIPCM</name>
<protein>
    <submittedName>
        <fullName evidence="1">Uncharacterized protein</fullName>
    </submittedName>
</protein>
<evidence type="ECO:0000313" key="2">
    <source>
        <dbReference type="Proteomes" id="UP001162992"/>
    </source>
</evidence>
<organism evidence="1 2">
    <name type="scientific">Diphasiastrum complanatum</name>
    <name type="common">Issler's clubmoss</name>
    <name type="synonym">Lycopodium complanatum</name>
    <dbReference type="NCBI Taxonomy" id="34168"/>
    <lineage>
        <taxon>Eukaryota</taxon>
        <taxon>Viridiplantae</taxon>
        <taxon>Streptophyta</taxon>
        <taxon>Embryophyta</taxon>
        <taxon>Tracheophyta</taxon>
        <taxon>Lycopodiopsida</taxon>
        <taxon>Lycopodiales</taxon>
        <taxon>Lycopodiaceae</taxon>
        <taxon>Lycopodioideae</taxon>
        <taxon>Diphasiastrum</taxon>
    </lineage>
</organism>
<comment type="caution">
    <text evidence="1">The sequence shown here is derived from an EMBL/GenBank/DDBJ whole genome shotgun (WGS) entry which is preliminary data.</text>
</comment>
<evidence type="ECO:0000313" key="1">
    <source>
        <dbReference type="EMBL" id="KAJ7526622.1"/>
    </source>
</evidence>
<proteinExistence type="predicted"/>
<dbReference type="EMBL" id="CM055107">
    <property type="protein sequence ID" value="KAJ7526622.1"/>
    <property type="molecule type" value="Genomic_DNA"/>
</dbReference>
<reference evidence="2" key="1">
    <citation type="journal article" date="2024" name="Proc. Natl. Acad. Sci. U.S.A.">
        <title>Extraordinary preservation of gene collinearity over three hundred million years revealed in homosporous lycophytes.</title>
        <authorList>
            <person name="Li C."/>
            <person name="Wickell D."/>
            <person name="Kuo L.Y."/>
            <person name="Chen X."/>
            <person name="Nie B."/>
            <person name="Liao X."/>
            <person name="Peng D."/>
            <person name="Ji J."/>
            <person name="Jenkins J."/>
            <person name="Williams M."/>
            <person name="Shu S."/>
            <person name="Plott C."/>
            <person name="Barry K."/>
            <person name="Rajasekar S."/>
            <person name="Grimwood J."/>
            <person name="Han X."/>
            <person name="Sun S."/>
            <person name="Hou Z."/>
            <person name="He W."/>
            <person name="Dai G."/>
            <person name="Sun C."/>
            <person name="Schmutz J."/>
            <person name="Leebens-Mack J.H."/>
            <person name="Li F.W."/>
            <person name="Wang L."/>
        </authorList>
    </citation>
    <scope>NUCLEOTIDE SEQUENCE [LARGE SCALE GENOMIC DNA]</scope>
    <source>
        <strain evidence="2">cv. PW_Plant_1</strain>
    </source>
</reference>
<accession>A0ACC2BB41</accession>